<gene>
    <name evidence="2" type="ORF">GN958_ATG15329</name>
</gene>
<reference evidence="2" key="1">
    <citation type="submission" date="2020-03" db="EMBL/GenBank/DDBJ databases">
        <title>Hybrid Assembly of Korean Phytophthora infestans isolates.</title>
        <authorList>
            <person name="Prokchorchik M."/>
            <person name="Lee Y."/>
            <person name="Seo J."/>
            <person name="Cho J.-H."/>
            <person name="Park Y.-E."/>
            <person name="Jang D.-C."/>
            <person name="Im J.-S."/>
            <person name="Choi J.-G."/>
            <person name="Park H.-J."/>
            <person name="Lee G.-B."/>
            <person name="Lee Y.-G."/>
            <person name="Hong S.-Y."/>
            <person name="Cho K."/>
            <person name="Sohn K.H."/>
        </authorList>
    </citation>
    <scope>NUCLEOTIDE SEQUENCE</scope>
    <source>
        <strain evidence="2">KR_2_A2</strain>
    </source>
</reference>
<sequence>MSADAQACLDSFAFFSNTPLVVQQPPARRLLVVIPLRRECCSRSCDSSARVTYFTALTSTSIHPAQAGVAFVESRGVVLFEAGQQRAQLAVEVLPALADSGTLAQRAFAVRLEAPMNASTTARLSTEIIMESASLSKSTNISPGSTLASLVIMMGIISVAGLVVLAAYWFQVRCSLPRRARSFEYKLVLLPRRRSGTSENFLVSIGDSTPKKSSKRRTPRRVSSFKNWKTFIERCCSDHVVPGVEMKDKQDKEKKLSEDADDDIELERGLIQHLASIQSPSPSY</sequence>
<evidence type="ECO:0000313" key="3">
    <source>
        <dbReference type="Proteomes" id="UP000704712"/>
    </source>
</evidence>
<keyword evidence="1" id="KW-0812">Transmembrane</keyword>
<dbReference type="Proteomes" id="UP000704712">
    <property type="component" value="Unassembled WGS sequence"/>
</dbReference>
<dbReference type="EMBL" id="JAACNO010002154">
    <property type="protein sequence ID" value="KAF4135447.1"/>
    <property type="molecule type" value="Genomic_DNA"/>
</dbReference>
<proteinExistence type="predicted"/>
<keyword evidence="1" id="KW-0472">Membrane</keyword>
<accession>A0A8S9U7N7</accession>
<evidence type="ECO:0000313" key="2">
    <source>
        <dbReference type="EMBL" id="KAF4135447.1"/>
    </source>
</evidence>
<protein>
    <submittedName>
        <fullName evidence="2">Uncharacterized protein</fullName>
    </submittedName>
</protein>
<name>A0A8S9U7N7_PHYIN</name>
<comment type="caution">
    <text evidence="2">The sequence shown here is derived from an EMBL/GenBank/DDBJ whole genome shotgun (WGS) entry which is preliminary data.</text>
</comment>
<feature type="transmembrane region" description="Helical" evidence="1">
    <location>
        <begin position="147"/>
        <end position="170"/>
    </location>
</feature>
<keyword evidence="1" id="KW-1133">Transmembrane helix</keyword>
<dbReference type="AlphaFoldDB" id="A0A8S9U7N7"/>
<evidence type="ECO:0000256" key="1">
    <source>
        <dbReference type="SAM" id="Phobius"/>
    </source>
</evidence>
<organism evidence="2 3">
    <name type="scientific">Phytophthora infestans</name>
    <name type="common">Potato late blight agent</name>
    <name type="synonym">Botrytis infestans</name>
    <dbReference type="NCBI Taxonomy" id="4787"/>
    <lineage>
        <taxon>Eukaryota</taxon>
        <taxon>Sar</taxon>
        <taxon>Stramenopiles</taxon>
        <taxon>Oomycota</taxon>
        <taxon>Peronosporomycetes</taxon>
        <taxon>Peronosporales</taxon>
        <taxon>Peronosporaceae</taxon>
        <taxon>Phytophthora</taxon>
    </lineage>
</organism>